<protein>
    <submittedName>
        <fullName evidence="1">Uncharacterized protein</fullName>
    </submittedName>
</protein>
<comment type="caution">
    <text evidence="1">The sequence shown here is derived from an EMBL/GenBank/DDBJ whole genome shotgun (WGS) entry which is preliminary data.</text>
</comment>
<evidence type="ECO:0000313" key="2">
    <source>
        <dbReference type="Proteomes" id="UP001239111"/>
    </source>
</evidence>
<reference evidence="1" key="1">
    <citation type="submission" date="2023-04" db="EMBL/GenBank/DDBJ databases">
        <title>A chromosome-level genome assembly of the parasitoid wasp Eretmocerus hayati.</title>
        <authorList>
            <person name="Zhong Y."/>
            <person name="Liu S."/>
            <person name="Liu Y."/>
        </authorList>
    </citation>
    <scope>NUCLEOTIDE SEQUENCE</scope>
    <source>
        <strain evidence="1">ZJU_SS_LIU_2023</strain>
    </source>
</reference>
<keyword evidence="2" id="KW-1185">Reference proteome</keyword>
<name>A0ACC2PF38_9HYME</name>
<dbReference type="Proteomes" id="UP001239111">
    <property type="component" value="Chromosome 1"/>
</dbReference>
<evidence type="ECO:0000313" key="1">
    <source>
        <dbReference type="EMBL" id="KAJ8681952.1"/>
    </source>
</evidence>
<gene>
    <name evidence="1" type="ORF">QAD02_017744</name>
</gene>
<dbReference type="EMBL" id="CM056741">
    <property type="protein sequence ID" value="KAJ8681952.1"/>
    <property type="molecule type" value="Genomic_DNA"/>
</dbReference>
<accession>A0ACC2PF38</accession>
<organism evidence="1 2">
    <name type="scientific">Eretmocerus hayati</name>
    <dbReference type="NCBI Taxonomy" id="131215"/>
    <lineage>
        <taxon>Eukaryota</taxon>
        <taxon>Metazoa</taxon>
        <taxon>Ecdysozoa</taxon>
        <taxon>Arthropoda</taxon>
        <taxon>Hexapoda</taxon>
        <taxon>Insecta</taxon>
        <taxon>Pterygota</taxon>
        <taxon>Neoptera</taxon>
        <taxon>Endopterygota</taxon>
        <taxon>Hymenoptera</taxon>
        <taxon>Apocrita</taxon>
        <taxon>Proctotrupomorpha</taxon>
        <taxon>Chalcidoidea</taxon>
        <taxon>Aphelinidae</taxon>
        <taxon>Aphelininae</taxon>
        <taxon>Eretmocerus</taxon>
    </lineage>
</organism>
<proteinExistence type="predicted"/>
<sequence length="981" mass="112391">MTKSLSAMGMDERGPSFGSKRSCQLSRMGLLGLALGFLITVVVSVWIAYMIAPCTMGRDLNENVNEHPESAASSNMRFGKSFLGATKKNLDVRLPESVVPDSYEIDLVPFIWPGNFTFAGKVKILVNVTKDTTKIILHAVDMEIDEKATTVTEYSKTKKVNDVPVSGQFNDTERQFHVIQTKEVLEAGKQYLVSLKYIGKLNDHLQGFYRSSYLVDNQTRWIATTQFQPTDARRAFPCFDEPAMKAMFQINIARPRNMTAISNMPREKQTEKVEGLPTYIWDHFQRSVPMSTYLVAFIVSDFEALRSENGNVSVWVRKEAVQQSAYSLKIAPEILKHYENFFQIKFPLPKTDMVALPDFSAGAMENWGLITYRETAMLYQDGVSSALSKQRVATVVAHELAHQWFGNLVTPSWWSDLWLNEGFASYVEYIGVDAVEPTWKALEQFVVHDLQGVFALDALESSHPISVVVGHPDEINEIFDRISYEKGASIIRMMDHFLTTDVFKRGLTNYLKSKAYQSAEQDDLWNALTLQAHKDKILDYDVTIKQIMDTWTLQTGFPVVTVNRDYDNDAVIISQERFMYGNDSKKTEESLWWIPLTYTTSGKLDFRSTKPFRWMKKEKTILQKNVGARPNEWLIFNILETGYYRVNYDRKNWEMIIKHLQGLNFITIPTINRAQLLDDALNLARAGKLDYSIALDVVSYLERETEYLPWKAAFTAINFLDGALVKYPNYDKFREYALYLLENVYQKVGFRDSSSENQLETFLRLDVLSLACSLGHEDCVTKAKRQFDSWRNSGDPDKINPISPNLKSVVYCTAVKVGGEAEWQFMWQRYLKSNVGSEKDLLMSALGCSREVWLLSRYLDWAVTENSGIRKQDVARVFGSVSNNIVGQRLTFDYCSNRWDKLKQYFGTSLLSLNNIIKVSTKRIVTRNELKDLIDFANEHKDELGSATRSVEQAIEQAEANIRWVEANHATIHDWLKKKTS</sequence>